<evidence type="ECO:0000313" key="3">
    <source>
        <dbReference type="Proteomes" id="UP000217785"/>
    </source>
</evidence>
<accession>A0A292YIA5</accession>
<evidence type="ECO:0000256" key="1">
    <source>
        <dbReference type="SAM" id="MobiDB-lite"/>
    </source>
</evidence>
<feature type="region of interest" description="Disordered" evidence="1">
    <location>
        <begin position="69"/>
        <end position="90"/>
    </location>
</feature>
<organism evidence="2 3">
    <name type="scientific">Effusibacillus lacus</name>
    <dbReference type="NCBI Taxonomy" id="1348429"/>
    <lineage>
        <taxon>Bacteria</taxon>
        <taxon>Bacillati</taxon>
        <taxon>Bacillota</taxon>
        <taxon>Bacilli</taxon>
        <taxon>Bacillales</taxon>
        <taxon>Alicyclobacillaceae</taxon>
        <taxon>Effusibacillus</taxon>
    </lineage>
</organism>
<sequence>MNQITSFLFSTEDRADQMEHWEIRVSRVGEDRFMIMAEEQQLRQMYGWNKVEASTEIEAFQMMVQRIKTDEGSRRTLPKKPVKVGRPPKE</sequence>
<dbReference type="EMBL" id="BDUF01000003">
    <property type="protein sequence ID" value="GAX88433.1"/>
    <property type="molecule type" value="Genomic_DNA"/>
</dbReference>
<reference evidence="3" key="1">
    <citation type="submission" date="2017-07" db="EMBL/GenBank/DDBJ databases">
        <title>Draft genome sequence of Effusibacillus lacus strain skLN1.</title>
        <authorList>
            <person name="Watanabe M."/>
            <person name="Kojima H."/>
            <person name="Fukui M."/>
        </authorList>
    </citation>
    <scope>NUCLEOTIDE SEQUENCE [LARGE SCALE GENOMIC DNA]</scope>
    <source>
        <strain evidence="3">skLN1</strain>
    </source>
</reference>
<protein>
    <submittedName>
        <fullName evidence="2">Uncharacterized protein</fullName>
    </submittedName>
</protein>
<proteinExistence type="predicted"/>
<dbReference type="Proteomes" id="UP000217785">
    <property type="component" value="Unassembled WGS sequence"/>
</dbReference>
<evidence type="ECO:0000313" key="2">
    <source>
        <dbReference type="EMBL" id="GAX88433.1"/>
    </source>
</evidence>
<name>A0A292YIA5_9BACL</name>
<dbReference type="AlphaFoldDB" id="A0A292YIA5"/>
<gene>
    <name evidence="2" type="ORF">EFBL_0042</name>
</gene>
<comment type="caution">
    <text evidence="2">The sequence shown here is derived from an EMBL/GenBank/DDBJ whole genome shotgun (WGS) entry which is preliminary data.</text>
</comment>
<dbReference type="RefSeq" id="WP_096180109.1">
    <property type="nucleotide sequence ID" value="NZ_BDUF01000003.1"/>
</dbReference>
<keyword evidence="3" id="KW-1185">Reference proteome</keyword>